<dbReference type="Gene3D" id="3.60.21.10">
    <property type="match status" value="1"/>
</dbReference>
<feature type="region of interest" description="Disordered" evidence="2">
    <location>
        <begin position="378"/>
        <end position="412"/>
    </location>
</feature>
<sequence length="714" mass="81555">MKNSYQLYYLFFTITILVSLTRVTAFGKKCKTLRDLLLTEDNTHENRNARSTILGLNWSLPNLLKDKFLNDNEDPSNKKKPKKVTWRDPGKVPKNLKIAIYGDLGIKKKSYKVLRMVDEWGADGIIFTGDYDYEDRPDKFRDMIEATTNKDTVIFAAVGNHDIVDWTTKNGYQEYFIGRLHRQGLSRNCIGEYGINSICGWNGINILLSGVGTMGYGHVDFVEDTLALAESNWKICAFHKCQTNFQTGKKKDQTGYGIYDMCRRFGAIVATSHVHSYSRSKLITHYKKTKYLNQTDQIDIHIKTSLNIVSGIGGYSVDKYFRDLKDNPWWASTLSKSDGVKAGAVLCTFHVDDDPTKAVCEFRGIDGKVYDKWTVNSHIKKERRRKREPKDLKQEQKTTGIKYSNSDPENNKQYGNVKQHPFKMIYQQNSEINFNSNLIDDSGNGIERDMKEFSINSNHDIAIGTLKTGFFENCNLHNVPISIQPNLLPDKNIKSTDIMNNAFPITLLQFTNVKLSRNEDLSVANLQVLGVRDKHLENVIASMEKSGLDKGNEVFVFKKQTLQDDIDIENVKNGSTDDKIDDDELEDGNEESDKNSLFLEIRVVQNKHNIQFCSLKEKKDNWGKDMIDWVMEKVEPVLWQVRNTKFKGVYLSSDLGAKIKEIVASKDWNYGDTIDMFISPSRKHHAEGAKIPEFMVYGHAIQGGCMAPTLVIYK</sequence>
<feature type="compositionally biased region" description="Acidic residues" evidence="2">
    <location>
        <begin position="579"/>
        <end position="590"/>
    </location>
</feature>
<accession>A0A2T9Z1T3</accession>
<proteinExistence type="predicted"/>
<feature type="compositionally biased region" description="Basic residues" evidence="2">
    <location>
        <begin position="378"/>
        <end position="387"/>
    </location>
</feature>
<dbReference type="EMBL" id="MBFT01000076">
    <property type="protein sequence ID" value="PVU98550.1"/>
    <property type="molecule type" value="Genomic_DNA"/>
</dbReference>
<dbReference type="Pfam" id="PF00149">
    <property type="entry name" value="Metallophos"/>
    <property type="match status" value="1"/>
</dbReference>
<evidence type="ECO:0000256" key="1">
    <source>
        <dbReference type="ARBA" id="ARBA00022729"/>
    </source>
</evidence>
<organism evidence="4 5">
    <name type="scientific">Furculomyces boomerangus</name>
    <dbReference type="NCBI Taxonomy" id="61424"/>
    <lineage>
        <taxon>Eukaryota</taxon>
        <taxon>Fungi</taxon>
        <taxon>Fungi incertae sedis</taxon>
        <taxon>Zoopagomycota</taxon>
        <taxon>Kickxellomycotina</taxon>
        <taxon>Harpellomycetes</taxon>
        <taxon>Harpellales</taxon>
        <taxon>Harpellaceae</taxon>
        <taxon>Furculomyces</taxon>
    </lineage>
</organism>
<evidence type="ECO:0000313" key="4">
    <source>
        <dbReference type="EMBL" id="PVU98550.1"/>
    </source>
</evidence>
<dbReference type="OrthoDB" id="5597180at2759"/>
<dbReference type="GO" id="GO:0003993">
    <property type="term" value="F:acid phosphatase activity"/>
    <property type="evidence" value="ECO:0007669"/>
    <property type="project" value="InterPro"/>
</dbReference>
<dbReference type="SUPFAM" id="SSF56300">
    <property type="entry name" value="Metallo-dependent phosphatases"/>
    <property type="match status" value="1"/>
</dbReference>
<dbReference type="AlphaFoldDB" id="A0A2T9Z1T3"/>
<evidence type="ECO:0000313" key="5">
    <source>
        <dbReference type="Proteomes" id="UP000245699"/>
    </source>
</evidence>
<dbReference type="PANTHER" id="PTHR22953">
    <property type="entry name" value="ACID PHOSPHATASE RELATED"/>
    <property type="match status" value="1"/>
</dbReference>
<dbReference type="Proteomes" id="UP000245699">
    <property type="component" value="Unassembled WGS sequence"/>
</dbReference>
<gene>
    <name evidence="4" type="ORF">BB559_001476</name>
</gene>
<evidence type="ECO:0000259" key="3">
    <source>
        <dbReference type="Pfam" id="PF00149"/>
    </source>
</evidence>
<dbReference type="InterPro" id="IPR039331">
    <property type="entry name" value="PAPs-like"/>
</dbReference>
<reference evidence="4 5" key="1">
    <citation type="journal article" date="2018" name="MBio">
        <title>Comparative Genomics Reveals the Core Gene Toolbox for the Fungus-Insect Symbiosis.</title>
        <authorList>
            <person name="Wang Y."/>
            <person name="Stata M."/>
            <person name="Wang W."/>
            <person name="Stajich J.E."/>
            <person name="White M.M."/>
            <person name="Moncalvo J.M."/>
        </authorList>
    </citation>
    <scope>NUCLEOTIDE SEQUENCE [LARGE SCALE GENOMIC DNA]</scope>
    <source>
        <strain evidence="4 5">AUS-77-4</strain>
    </source>
</reference>
<dbReference type="PANTHER" id="PTHR22953:SF153">
    <property type="entry name" value="PURPLE ACID PHOSPHATASE"/>
    <property type="match status" value="1"/>
</dbReference>
<name>A0A2T9Z1T3_9FUNG</name>
<feature type="region of interest" description="Disordered" evidence="2">
    <location>
        <begin position="573"/>
        <end position="592"/>
    </location>
</feature>
<dbReference type="InterPro" id="IPR004843">
    <property type="entry name" value="Calcineurin-like_PHP"/>
</dbReference>
<keyword evidence="1" id="KW-0732">Signal</keyword>
<keyword evidence="5" id="KW-1185">Reference proteome</keyword>
<evidence type="ECO:0000256" key="2">
    <source>
        <dbReference type="SAM" id="MobiDB-lite"/>
    </source>
</evidence>
<comment type="caution">
    <text evidence="4">The sequence shown here is derived from an EMBL/GenBank/DDBJ whole genome shotgun (WGS) entry which is preliminary data.</text>
</comment>
<feature type="compositionally biased region" description="Polar residues" evidence="2">
    <location>
        <begin position="397"/>
        <end position="412"/>
    </location>
</feature>
<feature type="domain" description="Calcineurin-like phosphoesterase" evidence="3">
    <location>
        <begin position="96"/>
        <end position="277"/>
    </location>
</feature>
<dbReference type="InterPro" id="IPR029052">
    <property type="entry name" value="Metallo-depent_PP-like"/>
</dbReference>
<protein>
    <recommendedName>
        <fullName evidence="3">Calcineurin-like phosphoesterase domain-containing protein</fullName>
    </recommendedName>
</protein>